<dbReference type="InterPro" id="IPR002401">
    <property type="entry name" value="Cyt_P450_E_grp-I"/>
</dbReference>
<keyword evidence="10" id="KW-1185">Reference proteome</keyword>
<dbReference type="GeneID" id="106663742"/>
<dbReference type="InterPro" id="IPR050479">
    <property type="entry name" value="CYP11_CYP27_families"/>
</dbReference>
<keyword evidence="5" id="KW-0560">Oxidoreductase</keyword>
<dbReference type="GO" id="GO:0020037">
    <property type="term" value="F:heme binding"/>
    <property type="evidence" value="ECO:0007669"/>
    <property type="project" value="InterPro"/>
</dbReference>
<dbReference type="SUPFAM" id="SSF48264">
    <property type="entry name" value="Cytochrome P450"/>
    <property type="match status" value="1"/>
</dbReference>
<comment type="similarity">
    <text evidence="2">Belongs to the cytochrome P450 family.</text>
</comment>
<dbReference type="OrthoDB" id="3945418at2759"/>
<evidence type="ECO:0000256" key="8">
    <source>
        <dbReference type="PIRSR" id="PIRSR602401-1"/>
    </source>
</evidence>
<proteinExistence type="inferred from homology"/>
<evidence type="ECO:0000313" key="10">
    <source>
        <dbReference type="Proteomes" id="UP000494040"/>
    </source>
</evidence>
<dbReference type="GO" id="GO:0016705">
    <property type="term" value="F:oxidoreductase activity, acting on paired donors, with incorporation or reduction of molecular oxygen"/>
    <property type="evidence" value="ECO:0007669"/>
    <property type="project" value="InterPro"/>
</dbReference>
<evidence type="ECO:0008006" key="11">
    <source>
        <dbReference type="Google" id="ProtNLM"/>
    </source>
</evidence>
<dbReference type="KEGG" id="clec:106663742"/>
<dbReference type="PRINTS" id="PR00463">
    <property type="entry name" value="EP450I"/>
</dbReference>
<dbReference type="PANTHER" id="PTHR24279:SF120">
    <property type="entry name" value="CYTOCHROME P450"/>
    <property type="match status" value="1"/>
</dbReference>
<evidence type="ECO:0000256" key="7">
    <source>
        <dbReference type="ARBA" id="ARBA00023033"/>
    </source>
</evidence>
<protein>
    <recommendedName>
        <fullName evidence="11">Cytochrome P450</fullName>
    </recommendedName>
</protein>
<keyword evidence="6 8" id="KW-0408">Iron</keyword>
<evidence type="ECO:0000256" key="2">
    <source>
        <dbReference type="ARBA" id="ARBA00010617"/>
    </source>
</evidence>
<accession>A0A8I6RDW4</accession>
<dbReference type="InterPro" id="IPR001128">
    <property type="entry name" value="Cyt_P450"/>
</dbReference>
<name>A0A8I6RDW4_CIMLE</name>
<sequence>MFSSSTMRRCREFIAKMCDATTGIPTKNGLPILGTSLSIIASGSAPKLHKYIHRRHEESGPVFRENMGTHSAVFVSDPEIMRLIFSVDGKHPRHFVPRPWSLFNEIHHSKRGLFFMDGEEWLAHRKPLNKHFLKKDVINRLNDVHTVVVDDLIGRLKKYEGGEIENLNFELYRHSLSFVIGSLLGSSYIETRKEYFDKLSELTEIFISIFETTSKLMVTPVDLVQKLGLPPWKKFEKAVMDSLESSRGIVKRMIVQQSPNGLLDKIMEEISNFDQIVAIVVDLLIAAGDTTAIANQWAIYLMAKNRIYQKKLLENPELIRGVFRETLRLYPSAIFVTRYMPEDVTLKDYTLKKNDLVTLSLYTSGRNGEVFPDPETFLPERWLRSNEKQNINQANSFLPFAMGVRSCIGAKLAQAHITMTIQEVTKAFDLTLKEEVEMILKLVPVPHKPVRIQISSRKNS</sequence>
<evidence type="ECO:0000256" key="5">
    <source>
        <dbReference type="ARBA" id="ARBA00023002"/>
    </source>
</evidence>
<dbReference type="AlphaFoldDB" id="A0A8I6RDW4"/>
<comment type="cofactor">
    <cofactor evidence="1 8">
        <name>heme</name>
        <dbReference type="ChEBI" id="CHEBI:30413"/>
    </cofactor>
</comment>
<dbReference type="OMA" id="VLPERWC"/>
<feature type="binding site" description="axial binding residue" evidence="8">
    <location>
        <position position="407"/>
    </location>
    <ligand>
        <name>heme</name>
        <dbReference type="ChEBI" id="CHEBI:30413"/>
    </ligand>
    <ligandPart>
        <name>Fe</name>
        <dbReference type="ChEBI" id="CHEBI:18248"/>
    </ligandPart>
</feature>
<dbReference type="Proteomes" id="UP000494040">
    <property type="component" value="Unassembled WGS sequence"/>
</dbReference>
<reference evidence="9" key="1">
    <citation type="submission" date="2022-01" db="UniProtKB">
        <authorList>
            <consortium name="EnsemblMetazoa"/>
        </authorList>
    </citation>
    <scope>IDENTIFICATION</scope>
</reference>
<dbReference type="GO" id="GO:0004497">
    <property type="term" value="F:monooxygenase activity"/>
    <property type="evidence" value="ECO:0007669"/>
    <property type="project" value="UniProtKB-KW"/>
</dbReference>
<dbReference type="PANTHER" id="PTHR24279">
    <property type="entry name" value="CYTOCHROME P450"/>
    <property type="match status" value="1"/>
</dbReference>
<evidence type="ECO:0000256" key="1">
    <source>
        <dbReference type="ARBA" id="ARBA00001971"/>
    </source>
</evidence>
<keyword evidence="7" id="KW-0503">Monooxygenase</keyword>
<evidence type="ECO:0000256" key="4">
    <source>
        <dbReference type="ARBA" id="ARBA00022723"/>
    </source>
</evidence>
<keyword evidence="4 8" id="KW-0479">Metal-binding</keyword>
<dbReference type="Gene3D" id="1.10.630.10">
    <property type="entry name" value="Cytochrome P450"/>
    <property type="match status" value="1"/>
</dbReference>
<dbReference type="InterPro" id="IPR036396">
    <property type="entry name" value="Cyt_P450_sf"/>
</dbReference>
<dbReference type="PRINTS" id="PR00385">
    <property type="entry name" value="P450"/>
</dbReference>
<evidence type="ECO:0000313" key="9">
    <source>
        <dbReference type="EnsemblMetazoa" id="XP_014244304.1"/>
    </source>
</evidence>
<dbReference type="Pfam" id="PF00067">
    <property type="entry name" value="p450"/>
    <property type="match status" value="1"/>
</dbReference>
<evidence type="ECO:0000256" key="6">
    <source>
        <dbReference type="ARBA" id="ARBA00023004"/>
    </source>
</evidence>
<organism evidence="9 10">
    <name type="scientific">Cimex lectularius</name>
    <name type="common">Bed bug</name>
    <name type="synonym">Acanthia lectularia</name>
    <dbReference type="NCBI Taxonomy" id="79782"/>
    <lineage>
        <taxon>Eukaryota</taxon>
        <taxon>Metazoa</taxon>
        <taxon>Ecdysozoa</taxon>
        <taxon>Arthropoda</taxon>
        <taxon>Hexapoda</taxon>
        <taxon>Insecta</taxon>
        <taxon>Pterygota</taxon>
        <taxon>Neoptera</taxon>
        <taxon>Paraneoptera</taxon>
        <taxon>Hemiptera</taxon>
        <taxon>Heteroptera</taxon>
        <taxon>Panheteroptera</taxon>
        <taxon>Cimicomorpha</taxon>
        <taxon>Cimicidae</taxon>
        <taxon>Cimex</taxon>
    </lineage>
</organism>
<keyword evidence="3 8" id="KW-0349">Heme</keyword>
<dbReference type="GO" id="GO:0005506">
    <property type="term" value="F:iron ion binding"/>
    <property type="evidence" value="ECO:0007669"/>
    <property type="project" value="InterPro"/>
</dbReference>
<dbReference type="CTD" id="44858"/>
<evidence type="ECO:0000256" key="3">
    <source>
        <dbReference type="ARBA" id="ARBA00022617"/>
    </source>
</evidence>
<dbReference type="EnsemblMetazoa" id="XM_014388818.2">
    <property type="protein sequence ID" value="XP_014244304.1"/>
    <property type="gene ID" value="LOC106663742"/>
</dbReference>
<dbReference type="RefSeq" id="XP_014244304.1">
    <property type="nucleotide sequence ID" value="XM_014388818.2"/>
</dbReference>